<comment type="similarity">
    <text evidence="2">Belongs to the SspH family.</text>
</comment>
<dbReference type="HAMAP" id="MF_00667">
    <property type="entry name" value="SspH"/>
    <property type="match status" value="1"/>
</dbReference>
<organism evidence="4 5">
    <name type="scientific">Cohnella silvisoli</name>
    <dbReference type="NCBI Taxonomy" id="2873699"/>
    <lineage>
        <taxon>Bacteria</taxon>
        <taxon>Bacillati</taxon>
        <taxon>Bacillota</taxon>
        <taxon>Bacilli</taxon>
        <taxon>Bacillales</taxon>
        <taxon>Paenibacillaceae</taxon>
        <taxon>Cohnella</taxon>
    </lineage>
</organism>
<sequence>MNTQRAAEIAASPDMKNVTFQEKPVYIQHVDEQNETARIYALDNPEQEQDVSVNRLFEQ</sequence>
<evidence type="ECO:0000313" key="4">
    <source>
        <dbReference type="EMBL" id="MEQ4481801.1"/>
    </source>
</evidence>
<proteinExistence type="inferred from homology"/>
<gene>
    <name evidence="4" type="ORF">QJS35_05260</name>
</gene>
<dbReference type="RefSeq" id="WP_232183440.1">
    <property type="nucleotide sequence ID" value="NZ_JAIOAP010000002.1"/>
</dbReference>
<dbReference type="NCBIfam" id="TIGR02861">
    <property type="entry name" value="SASP_H"/>
    <property type="match status" value="1"/>
</dbReference>
<evidence type="ECO:0000256" key="2">
    <source>
        <dbReference type="ARBA" id="ARBA00006573"/>
    </source>
</evidence>
<evidence type="ECO:0000256" key="1">
    <source>
        <dbReference type="ARBA" id="ARBA00004288"/>
    </source>
</evidence>
<evidence type="ECO:0000313" key="5">
    <source>
        <dbReference type="Proteomes" id="UP001493487"/>
    </source>
</evidence>
<dbReference type="Proteomes" id="UP001493487">
    <property type="component" value="Unassembled WGS sequence"/>
</dbReference>
<name>A0ABV1KP54_9BACL</name>
<protein>
    <submittedName>
        <fullName evidence="4">Small acid-soluble spore protein H</fullName>
    </submittedName>
</protein>
<dbReference type="Pfam" id="PF08141">
    <property type="entry name" value="SspH"/>
    <property type="match status" value="1"/>
</dbReference>
<evidence type="ECO:0000256" key="3">
    <source>
        <dbReference type="ARBA" id="ARBA00022969"/>
    </source>
</evidence>
<comment type="caution">
    <text evidence="4">The sequence shown here is derived from an EMBL/GenBank/DDBJ whole genome shotgun (WGS) entry which is preliminary data.</text>
</comment>
<keyword evidence="3" id="KW-0749">Sporulation</keyword>
<comment type="subcellular location">
    <subcellularLocation>
        <location evidence="1">Spore core</location>
    </subcellularLocation>
</comment>
<dbReference type="EMBL" id="JASKHM010000002">
    <property type="protein sequence ID" value="MEQ4481801.1"/>
    <property type="molecule type" value="Genomic_DNA"/>
</dbReference>
<dbReference type="NCBIfam" id="NF002867">
    <property type="entry name" value="PRK03174.1"/>
    <property type="match status" value="1"/>
</dbReference>
<reference evidence="4 5" key="1">
    <citation type="journal article" date="2023" name="Genome Announc.">
        <title>Pan-Genome Analyses of the Genus Cohnella and Proposal of the Novel Species Cohnella silvisoli sp. nov., Isolated from Forest Soil.</title>
        <authorList>
            <person name="Wang C."/>
            <person name="Mao L."/>
            <person name="Bao G."/>
            <person name="Zhu H."/>
        </authorList>
    </citation>
    <scope>NUCLEOTIDE SEQUENCE [LARGE SCALE GENOMIC DNA]</scope>
    <source>
        <strain evidence="4 5">NL03-T5-1</strain>
    </source>
</reference>
<dbReference type="InterPro" id="IPR012610">
    <property type="entry name" value="SASP_SspH"/>
</dbReference>
<accession>A0ABV1KP54</accession>
<keyword evidence="5" id="KW-1185">Reference proteome</keyword>